<dbReference type="EMBL" id="JAUNZN010000002">
    <property type="protein sequence ID" value="KAK4825770.1"/>
    <property type="molecule type" value="Genomic_DNA"/>
</dbReference>
<dbReference type="Pfam" id="PF00078">
    <property type="entry name" value="RVT_1"/>
    <property type="match status" value="1"/>
</dbReference>
<organism evidence="2 3">
    <name type="scientific">Mycteria americana</name>
    <name type="common">Wood stork</name>
    <dbReference type="NCBI Taxonomy" id="33587"/>
    <lineage>
        <taxon>Eukaryota</taxon>
        <taxon>Metazoa</taxon>
        <taxon>Chordata</taxon>
        <taxon>Craniata</taxon>
        <taxon>Vertebrata</taxon>
        <taxon>Euteleostomi</taxon>
        <taxon>Archelosauria</taxon>
        <taxon>Archosauria</taxon>
        <taxon>Dinosauria</taxon>
        <taxon>Saurischia</taxon>
        <taxon>Theropoda</taxon>
        <taxon>Coelurosauria</taxon>
        <taxon>Aves</taxon>
        <taxon>Neognathae</taxon>
        <taxon>Neoaves</taxon>
        <taxon>Aequornithes</taxon>
        <taxon>Ciconiiformes</taxon>
        <taxon>Ciconiidae</taxon>
        <taxon>Mycteria</taxon>
    </lineage>
</organism>
<dbReference type="InterPro" id="IPR000477">
    <property type="entry name" value="RT_dom"/>
</dbReference>
<evidence type="ECO:0000313" key="2">
    <source>
        <dbReference type="EMBL" id="KAK4825770.1"/>
    </source>
</evidence>
<sequence length="255" mass="29425">MEEFLHCVTLVPHNILLSKLQRYGFDGLTIQWIRNWLHGCIQKVVVNGSISRWRSVTSGVPQGSVLGPVLFNILINDIDSGIKCILSKFADYTKLSGAVDTPEGWDAIQRDLDKLKKWADVNLMRFNKTKCKILHLGWGNPQYQYRIGDEGIESSLVEKDLRVLVDEKLDMSQQRVLAAQKDNCILGCIKRNVASRSREVILPLYSTLVRPHLGYCIQHPRRTWTYWRTPCVEDYKSLRRRQSGKESGQWSVYDF</sequence>
<accession>A0AAN7S2A4</accession>
<proteinExistence type="predicted"/>
<reference evidence="2 3" key="1">
    <citation type="journal article" date="2023" name="J. Hered.">
        <title>Chromosome-level genome of the wood stork (Mycteria americana) provides insight into avian chromosome evolution.</title>
        <authorList>
            <person name="Flamio R. Jr."/>
            <person name="Ramstad K.M."/>
        </authorList>
    </citation>
    <scope>NUCLEOTIDE SEQUENCE [LARGE SCALE GENOMIC DNA]</scope>
    <source>
        <strain evidence="2">JAX WOST 10</strain>
    </source>
</reference>
<evidence type="ECO:0000259" key="1">
    <source>
        <dbReference type="Pfam" id="PF00078"/>
    </source>
</evidence>
<evidence type="ECO:0000313" key="3">
    <source>
        <dbReference type="Proteomes" id="UP001333110"/>
    </source>
</evidence>
<name>A0AAN7S2A4_MYCAM</name>
<dbReference type="AlphaFoldDB" id="A0AAN7S2A4"/>
<dbReference type="PANTHER" id="PTHR33332">
    <property type="entry name" value="REVERSE TRANSCRIPTASE DOMAIN-CONTAINING PROTEIN"/>
    <property type="match status" value="1"/>
</dbReference>
<dbReference type="Proteomes" id="UP001333110">
    <property type="component" value="Unassembled WGS sequence"/>
</dbReference>
<keyword evidence="3" id="KW-1185">Reference proteome</keyword>
<protein>
    <recommendedName>
        <fullName evidence="1">Reverse transcriptase domain-containing protein</fullName>
    </recommendedName>
</protein>
<gene>
    <name evidence="2" type="ORF">QYF61_002333</name>
</gene>
<feature type="domain" description="Reverse transcriptase" evidence="1">
    <location>
        <begin position="10"/>
        <end position="139"/>
    </location>
</feature>
<comment type="caution">
    <text evidence="2">The sequence shown here is derived from an EMBL/GenBank/DDBJ whole genome shotgun (WGS) entry which is preliminary data.</text>
</comment>